<sequence length="1602" mass="172327">MCVHGPPSRPPGRQSTAVCHCRGTHARTQHSNARPGQTQMQAAAAPAARGATPAQPAGSLRGLVADVVGARPRNDDMLCASQMDDWDWRRKAGTAQRAPGQAQAPAARSIGPDKHPPVGSHPTASASAHPIALPLPVALASGGAACRQGGAPGPPERAPIRTACLGPSCPGPVLVTICFSPRARHTRAGRCTSSFVRLFVVFVGRVARHPRPLPREVRNPHRATPMLLHPPPFEIRGCSATERHEMWSTTLALAALALPLAASDRAVSPEVYPSPSGQGTGRWAGAYASARKLVAQMTLEEKVNVTRGFKTDANVCAGNSGSVPRLGWPGMCLHDAGNGVRATDMVSAWASGLHVGASWDRNLTYQRGVYMAKEFRAKGVNIALGPNAGPLGRTPLGGRNWEGFSVDPYLSGQLNAETIVGYQDAGVIANLKHFIANEQETYRRPYFGVEAASSNLDDKTLHEYYLWPFMDGVRAGVASVMCSYNRINNTYGCENSKLMNGVLKGELAFDGFVMLDWNAQHNLQSANGGLDMIMPYGGSWGDNLTHAVQNGTVPEKRVTDMTTRILAAWYLVGQDSPDFPTPGVGMKNLSLPHDPIDARVPESKPVLLNGAVAGHVLVKNANRTLPFRGKPKMLSVFGYDAVPPPTKNIDTLFQLGYTSSQEMGQAVLGTLRSFDQAARGGTITTGGRAGANAPPYMSDPLSAIQQRAAKDGTWVNWDVTSTTPDVNGATQACLVFINAIATEGWDRTGLHDDASDALVLHVASRCANTIVVVHAAGIRLVDQWIEHPNVTAAVFAHLPGQDSGAALVRLLYGQENFSGRLPYTVARNESDYPVYAPCGRGKDNTTDPQCDYTEGVYLDYRAFDAKNITPRFEFGYGLSYTTFKYSALALSPLKSLCATLLTDSTNSSTHGGGLWDVVARVEATVVNAGHVSGHEVAQLYVGIPGAPPKQLRGFEKVYLRPGTAATVRFELTRRDLSVWDVARQRWVVQKGAYPVVPSSNVSFSCEMRVGDVNSTPFHTVNTMLDGLADIHRSMPRQQRASTSLDSVAKHRIESHRTASHHDVFFPSAPASSLSFFFLSYAPTVASSSAIVAARTIRQPTPPSSGRRSPLERIGKCHGRTVSLLADLVRLELHPRPVHDLVREDGEQQHLGDGPGKHLVELGLRRRSIQPSAFSLFPLVASLMAGGRQTGGFAVGGVARELYWGRQRRRGGARAGASAWLPWWAVSRLFGVVVVVDVGLVGDVGSGGCRRGGFERVARQNRPACQLSSAGATCCWPSALWGVSVHCAVTSHLMEPPRLPSLVVALRPAGQGPCHLWRCHDILDGSSAGSWKLGGSSTTQTPHSPQRMLLAPQRRRSLARSLTGVETPTAGPPGHLPSRAPGAARAATCPLQGSLTTHVPKSPSPPFFITTTTTTRPSTDDPQIFPPPDRGLFLSVLISPTTALSEHRFIYHRLPYPSATYLSIPAPTIAPHRDPHAPKHIHIYSEAKRNLPRFCFLTVLSTTASVSNPRSAQAASTHTSHNDGTLTGLPSFPMQQAQTLEQRRRNAKFAKVQEAKMGKSEEQVKKRTKEAPKAPISMFWIVILGFIVFGGLVFEALSRMFGQ</sequence>
<dbReference type="InterPro" id="IPR001764">
    <property type="entry name" value="Glyco_hydro_3_N"/>
</dbReference>
<evidence type="ECO:0000256" key="16">
    <source>
        <dbReference type="ARBA" id="ARBA00023180"/>
    </source>
</evidence>
<evidence type="ECO:0000313" key="28">
    <source>
        <dbReference type="Proteomes" id="UP000245956"/>
    </source>
</evidence>
<dbReference type="Gene3D" id="3.40.50.1700">
    <property type="entry name" value="Glycoside hydrolase family 3 C-terminal domain"/>
    <property type="match status" value="1"/>
</dbReference>
<keyword evidence="15 25" id="KW-0472">Membrane</keyword>
<feature type="region of interest" description="Disordered" evidence="24">
    <location>
        <begin position="23"/>
        <end position="57"/>
    </location>
</feature>
<dbReference type="InterPro" id="IPR002772">
    <property type="entry name" value="Glyco_hydro_3_C"/>
</dbReference>
<evidence type="ECO:0000256" key="22">
    <source>
        <dbReference type="ARBA" id="ARBA00083231"/>
    </source>
</evidence>
<dbReference type="FunFam" id="3.20.20.300:FF:000002">
    <property type="entry name" value="Probable beta-glucosidase"/>
    <property type="match status" value="1"/>
</dbReference>
<gene>
    <name evidence="27" type="ORF">PCL_05122</name>
</gene>
<dbReference type="Gene3D" id="3.20.20.300">
    <property type="entry name" value="Glycoside hydrolase, family 3, N-terminal domain"/>
    <property type="match status" value="1"/>
</dbReference>
<evidence type="ECO:0000256" key="10">
    <source>
        <dbReference type="ARBA" id="ARBA00022729"/>
    </source>
</evidence>
<evidence type="ECO:0000256" key="2">
    <source>
        <dbReference type="ARBA" id="ARBA00004389"/>
    </source>
</evidence>
<feature type="transmembrane region" description="Helical" evidence="25">
    <location>
        <begin position="1576"/>
        <end position="1596"/>
    </location>
</feature>
<dbReference type="Pfam" id="PF00933">
    <property type="entry name" value="Glyco_hydro_3"/>
    <property type="match status" value="1"/>
</dbReference>
<dbReference type="GO" id="GO:0005789">
    <property type="term" value="C:endoplasmic reticulum membrane"/>
    <property type="evidence" value="ECO:0007669"/>
    <property type="project" value="UniProtKB-SubCell"/>
</dbReference>
<dbReference type="InterPro" id="IPR036881">
    <property type="entry name" value="Glyco_hydro_3_C_sf"/>
</dbReference>
<dbReference type="GO" id="GO:0030245">
    <property type="term" value="P:cellulose catabolic process"/>
    <property type="evidence" value="ECO:0007669"/>
    <property type="project" value="UniProtKB-KW"/>
</dbReference>
<proteinExistence type="inferred from homology"/>
<dbReference type="Pfam" id="PF06624">
    <property type="entry name" value="RAMP4"/>
    <property type="match status" value="1"/>
</dbReference>
<evidence type="ECO:0000256" key="13">
    <source>
        <dbReference type="ARBA" id="ARBA00022989"/>
    </source>
</evidence>
<evidence type="ECO:0000256" key="1">
    <source>
        <dbReference type="ARBA" id="ARBA00000448"/>
    </source>
</evidence>
<feature type="compositionally biased region" description="Low complexity" evidence="24">
    <location>
        <begin position="35"/>
        <end position="57"/>
    </location>
</feature>
<keyword evidence="18" id="KW-0326">Glycosidase</keyword>
<dbReference type="InterPro" id="IPR026891">
    <property type="entry name" value="Fn3-like"/>
</dbReference>
<keyword evidence="16" id="KW-0325">Glycoprotein</keyword>
<evidence type="ECO:0000256" key="12">
    <source>
        <dbReference type="ARBA" id="ARBA00022824"/>
    </source>
</evidence>
<evidence type="ECO:0000256" key="15">
    <source>
        <dbReference type="ARBA" id="ARBA00023136"/>
    </source>
</evidence>
<accession>A0A2U3DW21</accession>
<evidence type="ECO:0000256" key="3">
    <source>
        <dbReference type="ARBA" id="ARBA00004613"/>
    </source>
</evidence>
<feature type="compositionally biased region" description="Polar residues" evidence="24">
    <location>
        <begin position="1334"/>
        <end position="1343"/>
    </location>
</feature>
<evidence type="ECO:0000256" key="11">
    <source>
        <dbReference type="ARBA" id="ARBA00022801"/>
    </source>
</evidence>
<dbReference type="Proteomes" id="UP000245956">
    <property type="component" value="Unassembled WGS sequence"/>
</dbReference>
<keyword evidence="8" id="KW-0964">Secreted</keyword>
<dbReference type="EC" id="3.2.1.21" evidence="7"/>
<feature type="compositionally biased region" description="Low complexity" evidence="24">
    <location>
        <begin position="93"/>
        <end position="108"/>
    </location>
</feature>
<evidence type="ECO:0000256" key="18">
    <source>
        <dbReference type="ARBA" id="ARBA00023295"/>
    </source>
</evidence>
<feature type="domain" description="Fibronectin type III-like" evidence="26">
    <location>
        <begin position="935"/>
        <end position="1001"/>
    </location>
</feature>
<evidence type="ECO:0000256" key="23">
    <source>
        <dbReference type="ARBA" id="ARBA00083611"/>
    </source>
</evidence>
<keyword evidence="9 25" id="KW-0812">Transmembrane</keyword>
<protein>
    <recommendedName>
        <fullName evidence="20">Beta-glucosidase cel3A</fullName>
        <ecNumber evidence="7">3.2.1.21</ecNumber>
    </recommendedName>
    <alternativeName>
        <fullName evidence="21">Beta-D-glucoside glucohydrolase cel3A</fullName>
    </alternativeName>
    <alternativeName>
        <fullName evidence="23">Cellobiase cel3A</fullName>
    </alternativeName>
    <alternativeName>
        <fullName evidence="22">Gentiobiase cel3A</fullName>
    </alternativeName>
</protein>
<dbReference type="SMART" id="SM01217">
    <property type="entry name" value="Fn3_like"/>
    <property type="match status" value="1"/>
</dbReference>
<comment type="caution">
    <text evidence="27">The sequence shown here is derived from an EMBL/GenBank/DDBJ whole genome shotgun (WGS) entry which is preliminary data.</text>
</comment>
<comment type="catalytic activity">
    <reaction evidence="1">
        <text>Hydrolysis of terminal, non-reducing beta-D-glucosyl residues with release of beta-D-glucose.</text>
        <dbReference type="EC" id="3.2.1.21"/>
    </reaction>
</comment>
<comment type="similarity">
    <text evidence="6">Belongs to the RAMP4 family.</text>
</comment>
<evidence type="ECO:0000259" key="26">
    <source>
        <dbReference type="SMART" id="SM01217"/>
    </source>
</evidence>
<keyword evidence="13 25" id="KW-1133">Transmembrane helix</keyword>
<evidence type="ECO:0000256" key="24">
    <source>
        <dbReference type="SAM" id="MobiDB-lite"/>
    </source>
</evidence>
<feature type="region of interest" description="Disordered" evidence="24">
    <location>
        <begin position="1329"/>
        <end position="1356"/>
    </location>
</feature>
<dbReference type="PRINTS" id="PR00133">
    <property type="entry name" value="GLHYDRLASE3"/>
</dbReference>
<dbReference type="SUPFAM" id="SSF51445">
    <property type="entry name" value="(Trans)glycosidases"/>
    <property type="match status" value="1"/>
</dbReference>
<dbReference type="PANTHER" id="PTHR42715">
    <property type="entry name" value="BETA-GLUCOSIDASE"/>
    <property type="match status" value="1"/>
</dbReference>
<dbReference type="GO" id="GO:0005576">
    <property type="term" value="C:extracellular region"/>
    <property type="evidence" value="ECO:0007669"/>
    <property type="project" value="UniProtKB-SubCell"/>
</dbReference>
<keyword evidence="14" id="KW-0136">Cellulose degradation</keyword>
<evidence type="ECO:0000256" key="8">
    <source>
        <dbReference type="ARBA" id="ARBA00022525"/>
    </source>
</evidence>
<keyword evidence="17" id="KW-0119">Carbohydrate metabolism</keyword>
<dbReference type="InterPro" id="IPR050288">
    <property type="entry name" value="Cellulose_deg_GH3"/>
</dbReference>
<evidence type="ECO:0000313" key="27">
    <source>
        <dbReference type="EMBL" id="PWI66424.1"/>
    </source>
</evidence>
<evidence type="ECO:0000256" key="14">
    <source>
        <dbReference type="ARBA" id="ARBA00023001"/>
    </source>
</evidence>
<comment type="similarity">
    <text evidence="5">Belongs to the glycosyl hydrolase 3 family.</text>
</comment>
<organism evidence="27 28">
    <name type="scientific">Purpureocillium lilacinum</name>
    <name type="common">Paecilomyces lilacinus</name>
    <dbReference type="NCBI Taxonomy" id="33203"/>
    <lineage>
        <taxon>Eukaryota</taxon>
        <taxon>Fungi</taxon>
        <taxon>Dikarya</taxon>
        <taxon>Ascomycota</taxon>
        <taxon>Pezizomycotina</taxon>
        <taxon>Sordariomycetes</taxon>
        <taxon>Hypocreomycetidae</taxon>
        <taxon>Hypocreales</taxon>
        <taxon>Ophiocordycipitaceae</taxon>
        <taxon>Purpureocillium</taxon>
    </lineage>
</organism>
<evidence type="ECO:0000256" key="6">
    <source>
        <dbReference type="ARBA" id="ARBA00005500"/>
    </source>
</evidence>
<keyword evidence="11" id="KW-0378">Hydrolase</keyword>
<dbReference type="InterPro" id="IPR036962">
    <property type="entry name" value="Glyco_hydro_3_N_sf"/>
</dbReference>
<name>A0A2U3DW21_PURLI</name>
<dbReference type="InterPro" id="IPR017853">
    <property type="entry name" value="GH"/>
</dbReference>
<evidence type="ECO:0000256" key="20">
    <source>
        <dbReference type="ARBA" id="ARBA00070030"/>
    </source>
</evidence>
<keyword evidence="10" id="KW-0732">Signal</keyword>
<evidence type="ECO:0000256" key="7">
    <source>
        <dbReference type="ARBA" id="ARBA00012744"/>
    </source>
</evidence>
<keyword evidence="12" id="KW-0256">Endoplasmic reticulum</keyword>
<dbReference type="SUPFAM" id="SSF52279">
    <property type="entry name" value="Beta-D-glucan exohydrolase, C-terminal domain"/>
    <property type="match status" value="1"/>
</dbReference>
<evidence type="ECO:0000256" key="21">
    <source>
        <dbReference type="ARBA" id="ARBA00078013"/>
    </source>
</evidence>
<comment type="subcellular location">
    <subcellularLocation>
        <location evidence="2">Endoplasmic reticulum membrane</location>
        <topology evidence="2">Single-pass membrane protein</topology>
    </subcellularLocation>
    <subcellularLocation>
        <location evidence="3">Secreted</location>
    </subcellularLocation>
</comment>
<keyword evidence="19" id="KW-0624">Polysaccharide degradation</keyword>
<dbReference type="GO" id="GO:0008422">
    <property type="term" value="F:beta-glucosidase activity"/>
    <property type="evidence" value="ECO:0007669"/>
    <property type="project" value="UniProtKB-EC"/>
</dbReference>
<dbReference type="Pfam" id="PF01915">
    <property type="entry name" value="Glyco_hydro_3_C"/>
    <property type="match status" value="1"/>
</dbReference>
<evidence type="ECO:0000256" key="5">
    <source>
        <dbReference type="ARBA" id="ARBA00005336"/>
    </source>
</evidence>
<dbReference type="Pfam" id="PF14310">
    <property type="entry name" value="Fn3-like"/>
    <property type="match status" value="1"/>
</dbReference>
<evidence type="ECO:0000256" key="25">
    <source>
        <dbReference type="SAM" id="Phobius"/>
    </source>
</evidence>
<evidence type="ECO:0000256" key="19">
    <source>
        <dbReference type="ARBA" id="ARBA00023326"/>
    </source>
</evidence>
<dbReference type="Gene3D" id="2.60.40.10">
    <property type="entry name" value="Immunoglobulins"/>
    <property type="match status" value="1"/>
</dbReference>
<evidence type="ECO:0000256" key="9">
    <source>
        <dbReference type="ARBA" id="ARBA00022692"/>
    </source>
</evidence>
<dbReference type="InterPro" id="IPR013783">
    <property type="entry name" value="Ig-like_fold"/>
</dbReference>
<feature type="region of interest" description="Disordered" evidence="24">
    <location>
        <begin position="92"/>
        <end position="127"/>
    </location>
</feature>
<dbReference type="PANTHER" id="PTHR42715:SF5">
    <property type="entry name" value="BETA-GLUCOSIDASE M-RELATED"/>
    <property type="match status" value="1"/>
</dbReference>
<dbReference type="EMBL" id="LCWV01000025">
    <property type="protein sequence ID" value="PWI66424.1"/>
    <property type="molecule type" value="Genomic_DNA"/>
</dbReference>
<evidence type="ECO:0000256" key="4">
    <source>
        <dbReference type="ARBA" id="ARBA00004987"/>
    </source>
</evidence>
<dbReference type="InterPro" id="IPR010580">
    <property type="entry name" value="ER_stress-assoc"/>
</dbReference>
<evidence type="ECO:0000256" key="17">
    <source>
        <dbReference type="ARBA" id="ARBA00023277"/>
    </source>
</evidence>
<reference evidence="27 28" key="1">
    <citation type="journal article" date="2016" name="Front. Microbiol.">
        <title>Genome and transcriptome sequences reveal the specific parasitism of the nematophagous Purpureocillium lilacinum 36-1.</title>
        <authorList>
            <person name="Xie J."/>
            <person name="Li S."/>
            <person name="Mo C."/>
            <person name="Xiao X."/>
            <person name="Peng D."/>
            <person name="Wang G."/>
            <person name="Xiao Y."/>
        </authorList>
    </citation>
    <scope>NUCLEOTIDE SEQUENCE [LARGE SCALE GENOMIC DNA]</scope>
    <source>
        <strain evidence="27 28">36-1</strain>
    </source>
</reference>
<comment type="pathway">
    <text evidence="4">Glycan metabolism; cellulose degradation.</text>
</comment>